<dbReference type="Proteomes" id="UP001497623">
    <property type="component" value="Unassembled WGS sequence"/>
</dbReference>
<dbReference type="Gene3D" id="3.30.70.270">
    <property type="match status" value="1"/>
</dbReference>
<dbReference type="InterPro" id="IPR043128">
    <property type="entry name" value="Rev_trsase/Diguanyl_cyclase"/>
</dbReference>
<sequence>VGLKVASQLVPVIQNKRDKSKIKLRLCANYKRTINDLIEDEPYPFPTCNEQLDKLKGEFYSCIDITGAFTQVAVPSASRSILTVATPRGYMEPTRMPFGAKLNP</sequence>
<dbReference type="PANTHER" id="PTHR33064">
    <property type="entry name" value="POL PROTEIN"/>
    <property type="match status" value="1"/>
</dbReference>
<feature type="non-terminal residue" evidence="1">
    <location>
        <position position="1"/>
    </location>
</feature>
<dbReference type="EMBL" id="CAXKWB010000084">
    <property type="protein sequence ID" value="CAL4059122.1"/>
    <property type="molecule type" value="Genomic_DNA"/>
</dbReference>
<reference evidence="1 2" key="1">
    <citation type="submission" date="2024-05" db="EMBL/GenBank/DDBJ databases">
        <authorList>
            <person name="Wallberg A."/>
        </authorList>
    </citation>
    <scope>NUCLEOTIDE SEQUENCE [LARGE SCALE GENOMIC DNA]</scope>
</reference>
<dbReference type="PANTHER" id="PTHR33064:SF37">
    <property type="entry name" value="RIBONUCLEASE H"/>
    <property type="match status" value="1"/>
</dbReference>
<feature type="non-terminal residue" evidence="1">
    <location>
        <position position="104"/>
    </location>
</feature>
<accession>A0AAV2PKE2</accession>
<evidence type="ECO:0000313" key="1">
    <source>
        <dbReference type="EMBL" id="CAL4059122.1"/>
    </source>
</evidence>
<dbReference type="InterPro" id="IPR043502">
    <property type="entry name" value="DNA/RNA_pol_sf"/>
</dbReference>
<comment type="caution">
    <text evidence="1">The sequence shown here is derived from an EMBL/GenBank/DDBJ whole genome shotgun (WGS) entry which is preliminary data.</text>
</comment>
<evidence type="ECO:0008006" key="3">
    <source>
        <dbReference type="Google" id="ProtNLM"/>
    </source>
</evidence>
<proteinExistence type="predicted"/>
<dbReference type="SUPFAM" id="SSF56672">
    <property type="entry name" value="DNA/RNA polymerases"/>
    <property type="match status" value="1"/>
</dbReference>
<organism evidence="1 2">
    <name type="scientific">Meganyctiphanes norvegica</name>
    <name type="common">Northern krill</name>
    <name type="synonym">Thysanopoda norvegica</name>
    <dbReference type="NCBI Taxonomy" id="48144"/>
    <lineage>
        <taxon>Eukaryota</taxon>
        <taxon>Metazoa</taxon>
        <taxon>Ecdysozoa</taxon>
        <taxon>Arthropoda</taxon>
        <taxon>Crustacea</taxon>
        <taxon>Multicrustacea</taxon>
        <taxon>Malacostraca</taxon>
        <taxon>Eumalacostraca</taxon>
        <taxon>Eucarida</taxon>
        <taxon>Euphausiacea</taxon>
        <taxon>Euphausiidae</taxon>
        <taxon>Meganyctiphanes</taxon>
    </lineage>
</organism>
<name>A0AAV2PKE2_MEGNR</name>
<evidence type="ECO:0000313" key="2">
    <source>
        <dbReference type="Proteomes" id="UP001497623"/>
    </source>
</evidence>
<dbReference type="GO" id="GO:0071897">
    <property type="term" value="P:DNA biosynthetic process"/>
    <property type="evidence" value="ECO:0007669"/>
    <property type="project" value="UniProtKB-ARBA"/>
</dbReference>
<dbReference type="InterPro" id="IPR051320">
    <property type="entry name" value="Viral_Replic_Matur_Polypro"/>
</dbReference>
<keyword evidence="2" id="KW-1185">Reference proteome</keyword>
<gene>
    <name evidence="1" type="ORF">MNOR_LOCUS388</name>
</gene>
<dbReference type="Gene3D" id="3.10.10.10">
    <property type="entry name" value="HIV Type 1 Reverse Transcriptase, subunit A, domain 1"/>
    <property type="match status" value="1"/>
</dbReference>
<dbReference type="AlphaFoldDB" id="A0AAV2PKE2"/>
<protein>
    <recommendedName>
        <fullName evidence="3">Reverse transcriptase</fullName>
    </recommendedName>
</protein>